<dbReference type="Proteomes" id="UP000319502">
    <property type="component" value="Unassembled WGS sequence"/>
</dbReference>
<dbReference type="InterPro" id="IPR046357">
    <property type="entry name" value="PPIase_dom_sf"/>
</dbReference>
<evidence type="ECO:0000256" key="2">
    <source>
        <dbReference type="ARBA" id="ARBA00006577"/>
    </source>
</evidence>
<name>A0A557R2Q5_9RHOO</name>
<dbReference type="RefSeq" id="WP_144307935.1">
    <property type="nucleotide sequence ID" value="NZ_VMNK01000002.1"/>
</dbReference>
<evidence type="ECO:0000313" key="8">
    <source>
        <dbReference type="EMBL" id="TVO59424.1"/>
    </source>
</evidence>
<dbReference type="InterPro" id="IPR001179">
    <property type="entry name" value="PPIase_FKBP_dom"/>
</dbReference>
<keyword evidence="9" id="KW-1185">Reference proteome</keyword>
<sequence length="142" mass="15712">MTQTIQANSLVTLNYRISLENGQPVISTFEGKPATLQLGANEMMPQLEARLAGLEDGSYHSFTLTPEEGFGPYRPELVETVRRQDMPDEPIEAMTIMEFVAPDGSRYSGLVREIDDTQAKVDFNHPLAGKTITLDVEIIGIL</sequence>
<evidence type="ECO:0000259" key="7">
    <source>
        <dbReference type="PROSITE" id="PS50059"/>
    </source>
</evidence>
<evidence type="ECO:0000256" key="5">
    <source>
        <dbReference type="PROSITE-ProRule" id="PRU00277"/>
    </source>
</evidence>
<dbReference type="OrthoDB" id="9808891at2"/>
<dbReference type="PANTHER" id="PTHR47861:SF4">
    <property type="entry name" value="FKBP-TYPE 16 KDA PEPTIDYL-PROLYL CIS-TRANS ISOMERASE"/>
    <property type="match status" value="1"/>
</dbReference>
<comment type="catalytic activity">
    <reaction evidence="1 5 6">
        <text>[protein]-peptidylproline (omega=180) = [protein]-peptidylproline (omega=0)</text>
        <dbReference type="Rhea" id="RHEA:16237"/>
        <dbReference type="Rhea" id="RHEA-COMP:10747"/>
        <dbReference type="Rhea" id="RHEA-COMP:10748"/>
        <dbReference type="ChEBI" id="CHEBI:83833"/>
        <dbReference type="ChEBI" id="CHEBI:83834"/>
        <dbReference type="EC" id="5.2.1.8"/>
    </reaction>
</comment>
<dbReference type="InterPro" id="IPR048261">
    <property type="entry name" value="SlpA/SlyD-like_ins_sf"/>
</dbReference>
<dbReference type="EMBL" id="VMNK01000002">
    <property type="protein sequence ID" value="TVO59424.1"/>
    <property type="molecule type" value="Genomic_DNA"/>
</dbReference>
<dbReference type="PROSITE" id="PS50059">
    <property type="entry name" value="FKBP_PPIASE"/>
    <property type="match status" value="1"/>
</dbReference>
<comment type="similarity">
    <text evidence="2 6">Belongs to the FKBP-type PPIase family.</text>
</comment>
<dbReference type="EC" id="5.2.1.8" evidence="6"/>
<reference evidence="8 9" key="1">
    <citation type="submission" date="2019-07" db="EMBL/GenBank/DDBJ databases">
        <title>The pathways for chlorine oxyanion respiration interact through the shared metabolite chlorate.</title>
        <authorList>
            <person name="Barnum T.P."/>
            <person name="Cheng Y."/>
            <person name="Hill K.A."/>
            <person name="Lucas L.N."/>
            <person name="Carlson H.K."/>
            <person name="Coates J.D."/>
        </authorList>
    </citation>
    <scope>NUCLEOTIDE SEQUENCE [LARGE SCALE GENOMIC DNA]</scope>
    <source>
        <strain evidence="8 9">SFB-3</strain>
    </source>
</reference>
<accession>A0A557R2Q5</accession>
<evidence type="ECO:0000313" key="9">
    <source>
        <dbReference type="Proteomes" id="UP000319502"/>
    </source>
</evidence>
<dbReference type="Gene3D" id="3.10.50.40">
    <property type="match status" value="1"/>
</dbReference>
<dbReference type="Gene3D" id="2.40.10.330">
    <property type="match status" value="1"/>
</dbReference>
<keyword evidence="4 5" id="KW-0413">Isomerase</keyword>
<evidence type="ECO:0000256" key="4">
    <source>
        <dbReference type="ARBA" id="ARBA00023235"/>
    </source>
</evidence>
<comment type="caution">
    <text evidence="8">The sequence shown here is derived from an EMBL/GenBank/DDBJ whole genome shotgun (WGS) entry which is preliminary data.</text>
</comment>
<gene>
    <name evidence="8" type="ORF">FHP91_01540</name>
</gene>
<evidence type="ECO:0000256" key="3">
    <source>
        <dbReference type="ARBA" id="ARBA00023110"/>
    </source>
</evidence>
<keyword evidence="3 5" id="KW-0697">Rotamase</keyword>
<dbReference type="SUPFAM" id="SSF54534">
    <property type="entry name" value="FKBP-like"/>
    <property type="match status" value="1"/>
</dbReference>
<dbReference type="PANTHER" id="PTHR47861">
    <property type="entry name" value="FKBP-TYPE PEPTIDYL-PROLYL CIS-TRANS ISOMERASE SLYD"/>
    <property type="match status" value="1"/>
</dbReference>
<proteinExistence type="inferred from homology"/>
<dbReference type="AlphaFoldDB" id="A0A557R2Q5"/>
<dbReference type="Pfam" id="PF00254">
    <property type="entry name" value="FKBP_C"/>
    <property type="match status" value="1"/>
</dbReference>
<organism evidence="8 9">
    <name type="scientific">Denitromonas halophila</name>
    <dbReference type="NCBI Taxonomy" id="1629404"/>
    <lineage>
        <taxon>Bacteria</taxon>
        <taxon>Pseudomonadati</taxon>
        <taxon>Pseudomonadota</taxon>
        <taxon>Betaproteobacteria</taxon>
        <taxon>Rhodocyclales</taxon>
        <taxon>Zoogloeaceae</taxon>
        <taxon>Denitromonas</taxon>
    </lineage>
</organism>
<evidence type="ECO:0000256" key="1">
    <source>
        <dbReference type="ARBA" id="ARBA00000971"/>
    </source>
</evidence>
<evidence type="ECO:0000256" key="6">
    <source>
        <dbReference type="RuleBase" id="RU003915"/>
    </source>
</evidence>
<feature type="domain" description="PPIase FKBP-type" evidence="7">
    <location>
        <begin position="8"/>
        <end position="72"/>
    </location>
</feature>
<dbReference type="GO" id="GO:0003755">
    <property type="term" value="F:peptidyl-prolyl cis-trans isomerase activity"/>
    <property type="evidence" value="ECO:0007669"/>
    <property type="project" value="UniProtKB-UniRule"/>
</dbReference>
<protein>
    <recommendedName>
        <fullName evidence="6">Peptidyl-prolyl cis-trans isomerase</fullName>
        <ecNumber evidence="6">5.2.1.8</ecNumber>
    </recommendedName>
</protein>